<dbReference type="EMBL" id="MCFG01000192">
    <property type="protein sequence ID" value="ORX78966.1"/>
    <property type="molecule type" value="Genomic_DNA"/>
</dbReference>
<feature type="non-terminal residue" evidence="6">
    <location>
        <position position="225"/>
    </location>
</feature>
<evidence type="ECO:0000313" key="7">
    <source>
        <dbReference type="Proteomes" id="UP000193944"/>
    </source>
</evidence>
<reference evidence="6 7" key="2">
    <citation type="submission" date="2016-08" db="EMBL/GenBank/DDBJ databases">
        <title>Pervasive Adenine N6-methylation of Active Genes in Fungi.</title>
        <authorList>
            <consortium name="DOE Joint Genome Institute"/>
            <person name="Mondo S.J."/>
            <person name="Dannebaum R.O."/>
            <person name="Kuo R.C."/>
            <person name="Labutti K."/>
            <person name="Haridas S."/>
            <person name="Kuo A."/>
            <person name="Salamov A."/>
            <person name="Ahrendt S.R."/>
            <person name="Lipzen A."/>
            <person name="Sullivan W."/>
            <person name="Andreopoulos W.B."/>
            <person name="Clum A."/>
            <person name="Lindquist E."/>
            <person name="Daum C."/>
            <person name="Ramamoorthy G.K."/>
            <person name="Gryganskyi A."/>
            <person name="Culley D."/>
            <person name="Magnuson J.K."/>
            <person name="James T.Y."/>
            <person name="O'Malley M.A."/>
            <person name="Stajich J.E."/>
            <person name="Spatafora J.W."/>
            <person name="Visel A."/>
            <person name="Grigoriev I.V."/>
        </authorList>
    </citation>
    <scope>NUCLEOTIDE SEQUENCE [LARGE SCALE GENOMIC DNA]</scope>
    <source>
        <strain evidence="6 7">S4</strain>
    </source>
</reference>
<dbReference type="InterPro" id="IPR011011">
    <property type="entry name" value="Znf_FYVE_PHD"/>
</dbReference>
<feature type="domain" description="FYVE-type" evidence="5">
    <location>
        <begin position="155"/>
        <end position="225"/>
    </location>
</feature>
<dbReference type="Proteomes" id="UP000193944">
    <property type="component" value="Unassembled WGS sequence"/>
</dbReference>
<name>A0A1Y1X0M5_9FUNG</name>
<dbReference type="SMART" id="SM00064">
    <property type="entry name" value="FYVE"/>
    <property type="match status" value="1"/>
</dbReference>
<dbReference type="GO" id="GO:0008270">
    <property type="term" value="F:zinc ion binding"/>
    <property type="evidence" value="ECO:0007669"/>
    <property type="project" value="UniProtKB-KW"/>
</dbReference>
<dbReference type="InterPro" id="IPR013083">
    <property type="entry name" value="Znf_RING/FYVE/PHD"/>
</dbReference>
<evidence type="ECO:0000313" key="6">
    <source>
        <dbReference type="EMBL" id="ORX78966.1"/>
    </source>
</evidence>
<dbReference type="AlphaFoldDB" id="A0A1Y1X0M5"/>
<dbReference type="InterPro" id="IPR052113">
    <property type="entry name" value="FYVE-type_Zinc_Finger"/>
</dbReference>
<sequence length="225" mass="25929">MNMNINGNSNNRLNNVSFNMNKGPSLFGFNSNINVIPEVEVMKANVLSRANVSEIPDIAEDEEEDDDDIFESRDFSEIYNPVINPSKVRAKSDIHLLNRYNSTSRFKGSFNSTSQFLHLPKHLKKKVSSSPSKFETNYYTVSYRKAIPRSEWKPDNSTKHCKICGKNFSFFLRRHHCRLCGFIFCTYCCHRKVPLIIDDDNASSENIKKYLRNVFNSNSNCTTSQ</sequence>
<comment type="caution">
    <text evidence="6">The sequence shown here is derived from an EMBL/GenBank/DDBJ whole genome shotgun (WGS) entry which is preliminary data.</text>
</comment>
<dbReference type="STRING" id="1754192.A0A1Y1X0M5"/>
<dbReference type="PROSITE" id="PS50178">
    <property type="entry name" value="ZF_FYVE"/>
    <property type="match status" value="1"/>
</dbReference>
<dbReference type="PANTHER" id="PTHR39490">
    <property type="entry name" value="ARRESTIN DOMAIN-CONTAINING PROTEIN D"/>
    <property type="match status" value="1"/>
</dbReference>
<evidence type="ECO:0000259" key="5">
    <source>
        <dbReference type="PROSITE" id="PS50178"/>
    </source>
</evidence>
<dbReference type="PANTHER" id="PTHR39490:SF8">
    <property type="entry name" value="ZINC FINGER FYVE DOMAIN-CONTAINING PROTEIN 21"/>
    <property type="match status" value="1"/>
</dbReference>
<evidence type="ECO:0000256" key="4">
    <source>
        <dbReference type="PROSITE-ProRule" id="PRU00091"/>
    </source>
</evidence>
<dbReference type="InterPro" id="IPR017455">
    <property type="entry name" value="Znf_FYVE-rel"/>
</dbReference>
<dbReference type="Gene3D" id="3.30.40.10">
    <property type="entry name" value="Zinc/RING finger domain, C3HC4 (zinc finger)"/>
    <property type="match status" value="1"/>
</dbReference>
<keyword evidence="2 4" id="KW-0863">Zinc-finger</keyword>
<protein>
    <recommendedName>
        <fullName evidence="5">FYVE-type domain-containing protein</fullName>
    </recommendedName>
</protein>
<accession>A0A1Y1X0M5</accession>
<dbReference type="OrthoDB" id="2163551at2759"/>
<gene>
    <name evidence="6" type="ORF">BCR32DRAFT_222199</name>
</gene>
<proteinExistence type="predicted"/>
<evidence type="ECO:0000256" key="3">
    <source>
        <dbReference type="ARBA" id="ARBA00022833"/>
    </source>
</evidence>
<dbReference type="InterPro" id="IPR000306">
    <property type="entry name" value="Znf_FYVE"/>
</dbReference>
<reference evidence="6 7" key="1">
    <citation type="submission" date="2016-08" db="EMBL/GenBank/DDBJ databases">
        <title>A Parts List for Fungal Cellulosomes Revealed by Comparative Genomics.</title>
        <authorList>
            <consortium name="DOE Joint Genome Institute"/>
            <person name="Haitjema C.H."/>
            <person name="Gilmore S.P."/>
            <person name="Henske J.K."/>
            <person name="Solomon K.V."/>
            <person name="De Groot R."/>
            <person name="Kuo A."/>
            <person name="Mondo S.J."/>
            <person name="Salamov A.A."/>
            <person name="Labutti K."/>
            <person name="Zhao Z."/>
            <person name="Chiniquy J."/>
            <person name="Barry K."/>
            <person name="Brewer H.M."/>
            <person name="Purvine S.O."/>
            <person name="Wright A.T."/>
            <person name="Boxma B."/>
            <person name="Van Alen T."/>
            <person name="Hackstein J.H."/>
            <person name="Baker S.E."/>
            <person name="Grigoriev I.V."/>
            <person name="O'Malley M.A."/>
        </authorList>
    </citation>
    <scope>NUCLEOTIDE SEQUENCE [LARGE SCALE GENOMIC DNA]</scope>
    <source>
        <strain evidence="6 7">S4</strain>
    </source>
</reference>
<organism evidence="6 7">
    <name type="scientific">Anaeromyces robustus</name>
    <dbReference type="NCBI Taxonomy" id="1754192"/>
    <lineage>
        <taxon>Eukaryota</taxon>
        <taxon>Fungi</taxon>
        <taxon>Fungi incertae sedis</taxon>
        <taxon>Chytridiomycota</taxon>
        <taxon>Chytridiomycota incertae sedis</taxon>
        <taxon>Neocallimastigomycetes</taxon>
        <taxon>Neocallimastigales</taxon>
        <taxon>Neocallimastigaceae</taxon>
        <taxon>Anaeromyces</taxon>
    </lineage>
</organism>
<dbReference type="Pfam" id="PF01363">
    <property type="entry name" value="FYVE"/>
    <property type="match status" value="1"/>
</dbReference>
<evidence type="ECO:0000256" key="1">
    <source>
        <dbReference type="ARBA" id="ARBA00022723"/>
    </source>
</evidence>
<keyword evidence="7" id="KW-1185">Reference proteome</keyword>
<evidence type="ECO:0000256" key="2">
    <source>
        <dbReference type="ARBA" id="ARBA00022771"/>
    </source>
</evidence>
<keyword evidence="1" id="KW-0479">Metal-binding</keyword>
<keyword evidence="3" id="KW-0862">Zinc</keyword>
<dbReference type="SUPFAM" id="SSF57903">
    <property type="entry name" value="FYVE/PHD zinc finger"/>
    <property type="match status" value="1"/>
</dbReference>